<dbReference type="GeneID" id="59286129"/>
<dbReference type="Proteomes" id="UP000578531">
    <property type="component" value="Unassembled WGS sequence"/>
</dbReference>
<keyword evidence="2" id="KW-1185">Reference proteome</keyword>
<evidence type="ECO:0000313" key="1">
    <source>
        <dbReference type="EMBL" id="KAF6237574.1"/>
    </source>
</evidence>
<gene>
    <name evidence="1" type="ORF">HO173_004464</name>
</gene>
<organism evidence="1 2">
    <name type="scientific">Letharia columbiana</name>
    <dbReference type="NCBI Taxonomy" id="112416"/>
    <lineage>
        <taxon>Eukaryota</taxon>
        <taxon>Fungi</taxon>
        <taxon>Dikarya</taxon>
        <taxon>Ascomycota</taxon>
        <taxon>Pezizomycotina</taxon>
        <taxon>Lecanoromycetes</taxon>
        <taxon>OSLEUM clade</taxon>
        <taxon>Lecanoromycetidae</taxon>
        <taxon>Lecanorales</taxon>
        <taxon>Lecanorineae</taxon>
        <taxon>Parmeliaceae</taxon>
        <taxon>Letharia</taxon>
    </lineage>
</organism>
<evidence type="ECO:0000313" key="2">
    <source>
        <dbReference type="Proteomes" id="UP000578531"/>
    </source>
</evidence>
<dbReference type="AlphaFoldDB" id="A0A8H6L6L3"/>
<dbReference type="EMBL" id="JACCJC010000014">
    <property type="protein sequence ID" value="KAF6237574.1"/>
    <property type="molecule type" value="Genomic_DNA"/>
</dbReference>
<proteinExistence type="predicted"/>
<comment type="caution">
    <text evidence="1">The sequence shown here is derived from an EMBL/GenBank/DDBJ whole genome shotgun (WGS) entry which is preliminary data.</text>
</comment>
<dbReference type="RefSeq" id="XP_037166898.1">
    <property type="nucleotide sequence ID" value="XM_037306388.1"/>
</dbReference>
<accession>A0A8H6L6L3</accession>
<name>A0A8H6L6L3_9LECA</name>
<protein>
    <submittedName>
        <fullName evidence="1">Uncharacterized protein</fullName>
    </submittedName>
</protein>
<sequence length="76" mass="8503">MNSTSNIHNLLQEIAFKGAILEKPNNGDARRELLAAARSLCYKLETPIESLLRICWAEVSYLSLPTEDKETSSPHC</sequence>
<reference evidence="1 2" key="1">
    <citation type="journal article" date="2020" name="Genomics">
        <title>Complete, high-quality genomes from long-read metagenomic sequencing of two wolf lichen thalli reveals enigmatic genome architecture.</title>
        <authorList>
            <person name="McKenzie S.K."/>
            <person name="Walston R.F."/>
            <person name="Allen J.L."/>
        </authorList>
    </citation>
    <scope>NUCLEOTIDE SEQUENCE [LARGE SCALE GENOMIC DNA]</scope>
    <source>
        <strain evidence="1">WasteWater2</strain>
    </source>
</reference>